<dbReference type="RefSeq" id="WP_162367649.1">
    <property type="nucleotide sequence ID" value="NZ_WUBS01000015.1"/>
</dbReference>
<dbReference type="Proteomes" id="UP000461443">
    <property type="component" value="Unassembled WGS sequence"/>
</dbReference>
<organism evidence="2 3">
    <name type="scientific">Acerihabitans arboris</name>
    <dbReference type="NCBI Taxonomy" id="2691583"/>
    <lineage>
        <taxon>Bacteria</taxon>
        <taxon>Pseudomonadati</taxon>
        <taxon>Pseudomonadota</taxon>
        <taxon>Gammaproteobacteria</taxon>
        <taxon>Enterobacterales</taxon>
        <taxon>Pectobacteriaceae</taxon>
        <taxon>Acerihabitans</taxon>
    </lineage>
</organism>
<comment type="caution">
    <text evidence="2">The sequence shown here is derived from an EMBL/GenBank/DDBJ whole genome shotgun (WGS) entry which is preliminary data.</text>
</comment>
<feature type="chain" id="PRO_5032562243" description="YD repeat-containing protein" evidence="1">
    <location>
        <begin position="24"/>
        <end position="283"/>
    </location>
</feature>
<keyword evidence="3" id="KW-1185">Reference proteome</keyword>
<evidence type="ECO:0000313" key="3">
    <source>
        <dbReference type="Proteomes" id="UP000461443"/>
    </source>
</evidence>
<keyword evidence="1" id="KW-0732">Signal</keyword>
<feature type="signal peptide" evidence="1">
    <location>
        <begin position="1"/>
        <end position="23"/>
    </location>
</feature>
<dbReference type="EMBL" id="WUBS01000015">
    <property type="protein sequence ID" value="NDL64941.1"/>
    <property type="molecule type" value="Genomic_DNA"/>
</dbReference>
<evidence type="ECO:0008006" key="4">
    <source>
        <dbReference type="Google" id="ProtNLM"/>
    </source>
</evidence>
<evidence type="ECO:0000313" key="2">
    <source>
        <dbReference type="EMBL" id="NDL64941.1"/>
    </source>
</evidence>
<sequence length="283" mass="31538">MIKPIYRLALLSLFAGFAANAAAAENKCPLANKIINDSNNLIMLSGTAKGNIRLVVAGMVGKDLDEQARSSISFDPCSRLVEEGYDYHKTEGRMTLRMSNHTVKAGEGWETAYDIAIIVDKDGAQRVVNHKQGKSRFFVGKKGVITSSTDAFTINDRPGFTTTTYDYDNKSRLITSTARGTDGFSNDEYTYAYDKNGYFSSMTSMHGKTSYKYDPNGREAGSFSISRTLVSQITKVEECQRNDDVGNCILSYGRETEIFPQSIIRRHRSTATQYQYWDTADKS</sequence>
<evidence type="ECO:0000256" key="1">
    <source>
        <dbReference type="SAM" id="SignalP"/>
    </source>
</evidence>
<dbReference type="AlphaFoldDB" id="A0A845SQU0"/>
<accession>A0A845SQU0</accession>
<proteinExistence type="predicted"/>
<protein>
    <recommendedName>
        <fullName evidence="4">YD repeat-containing protein</fullName>
    </recommendedName>
</protein>
<gene>
    <name evidence="2" type="ORF">GRH90_19600</name>
</gene>
<reference evidence="2 3" key="2">
    <citation type="submission" date="2020-02" db="EMBL/GenBank/DDBJ databases">
        <title>The new genus of Enterobacteriales.</title>
        <authorList>
            <person name="Kim I.S."/>
        </authorList>
    </citation>
    <scope>NUCLEOTIDE SEQUENCE [LARGE SCALE GENOMIC DNA]</scope>
    <source>
        <strain evidence="2 3">SAP-6</strain>
    </source>
</reference>
<reference evidence="2 3" key="1">
    <citation type="submission" date="2019-12" db="EMBL/GenBank/DDBJ databases">
        <authorList>
            <person name="Lee S.D."/>
        </authorList>
    </citation>
    <scope>NUCLEOTIDE SEQUENCE [LARGE SCALE GENOMIC DNA]</scope>
    <source>
        <strain evidence="2 3">SAP-6</strain>
    </source>
</reference>
<dbReference type="Gene3D" id="2.180.10.10">
    <property type="entry name" value="RHS repeat-associated core"/>
    <property type="match status" value="1"/>
</dbReference>
<name>A0A845SQU0_9GAMM</name>